<sequence>MPTRPFDFVGSAGHRLSGRIEMPEGRPRGWALFAHCFSCGKENLAAVRIARALAGCGIGTLRFDFAGLGASEGAFGATSFAANVQDIVAAAKAMADAGMAPALLVGHSFGGAAVIAAAGDLPSVTAIATIAAPFDIAHTLHQFEPDALAAIEANGRAEVSLAGRAFLVDKNLIDDLRRHDQGARIAGLRRALLVMHGPRDDTVGIENAERIFVAAKHPKSFISLDDADHLLHDRADADYAAQTIASWAARYLPELPEGPALTTDAEAEETRAGKFQVAIQAGGRRFLADEPVSVGGLGSGPTPYNLLSAALAACTTMTLRLYADGKGWPISRIRTAVGHQRRAGQTPADFFSRRISIEGPLDDEQRARLMEIADRCPVHRTLERGSAFATVEGEPPAEAEPVEAHMEAMEHSAAQIG</sequence>
<dbReference type="OrthoDB" id="9789573at2"/>
<dbReference type="STRING" id="1123269.NX02_05640"/>
<organism evidence="2 3">
    <name type="scientific">Sphingomonas sanxanigenens DSM 19645 = NX02</name>
    <dbReference type="NCBI Taxonomy" id="1123269"/>
    <lineage>
        <taxon>Bacteria</taxon>
        <taxon>Pseudomonadati</taxon>
        <taxon>Pseudomonadota</taxon>
        <taxon>Alphaproteobacteria</taxon>
        <taxon>Sphingomonadales</taxon>
        <taxon>Sphingomonadaceae</taxon>
        <taxon>Sphingomonas</taxon>
    </lineage>
</organism>
<dbReference type="eggNOG" id="COG1765">
    <property type="taxonomic scope" value="Bacteria"/>
</dbReference>
<dbReference type="SUPFAM" id="SSF53474">
    <property type="entry name" value="alpha/beta-Hydrolases"/>
    <property type="match status" value="1"/>
</dbReference>
<dbReference type="InterPro" id="IPR022742">
    <property type="entry name" value="Hydrolase_4"/>
</dbReference>
<dbReference type="Pfam" id="PF12146">
    <property type="entry name" value="Hydrolase_4"/>
    <property type="match status" value="1"/>
</dbReference>
<dbReference type="HOGENOM" id="CLU_681299_0_0_5"/>
<dbReference type="InterPro" id="IPR029058">
    <property type="entry name" value="AB_hydrolase_fold"/>
</dbReference>
<dbReference type="PATRIC" id="fig|1123269.5.peg.1091"/>
<dbReference type="InterPro" id="IPR036102">
    <property type="entry name" value="OsmC/Ohrsf"/>
</dbReference>
<evidence type="ECO:0000313" key="2">
    <source>
        <dbReference type="EMBL" id="AHE52865.1"/>
    </source>
</evidence>
<dbReference type="Gene3D" id="3.30.300.20">
    <property type="match status" value="1"/>
</dbReference>
<reference evidence="2 3" key="1">
    <citation type="submission" date="2013-07" db="EMBL/GenBank/DDBJ databases">
        <title>Completed genome of Sphingomonas sanxanigenens NX02.</title>
        <authorList>
            <person name="Ma T."/>
            <person name="Huang H."/>
            <person name="Wu M."/>
            <person name="Li X."/>
            <person name="Li G."/>
        </authorList>
    </citation>
    <scope>NUCLEOTIDE SEQUENCE [LARGE SCALE GENOMIC DNA]</scope>
    <source>
        <strain evidence="2 3">NX02</strain>
    </source>
</reference>
<feature type="domain" description="Serine aminopeptidase S33" evidence="1">
    <location>
        <begin position="48"/>
        <end position="140"/>
    </location>
</feature>
<keyword evidence="3" id="KW-1185">Reference proteome</keyword>
<proteinExistence type="predicted"/>
<name>W0AB16_9SPHN</name>
<evidence type="ECO:0000313" key="3">
    <source>
        <dbReference type="Proteomes" id="UP000018851"/>
    </source>
</evidence>
<dbReference type="ESTHER" id="9sphn-w0ab16">
    <property type="family name" value="Est-OsmC"/>
</dbReference>
<gene>
    <name evidence="2" type="ORF">NX02_05640</name>
</gene>
<dbReference type="PANTHER" id="PTHR39624:SF2">
    <property type="entry name" value="OSMC-LIKE PROTEIN"/>
    <property type="match status" value="1"/>
</dbReference>
<protein>
    <recommendedName>
        <fullName evidence="1">Serine aminopeptidase S33 domain-containing protein</fullName>
    </recommendedName>
</protein>
<dbReference type="EMBL" id="CP006644">
    <property type="protein sequence ID" value="AHE52865.1"/>
    <property type="molecule type" value="Genomic_DNA"/>
</dbReference>
<dbReference type="Proteomes" id="UP000018851">
    <property type="component" value="Chromosome"/>
</dbReference>
<dbReference type="InterPro" id="IPR003718">
    <property type="entry name" value="OsmC/Ohr_fam"/>
</dbReference>
<dbReference type="RefSeq" id="WP_025291157.1">
    <property type="nucleotide sequence ID" value="NZ_CP006644.1"/>
</dbReference>
<dbReference type="AlphaFoldDB" id="W0AB16"/>
<dbReference type="eggNOG" id="COG1073">
    <property type="taxonomic scope" value="Bacteria"/>
</dbReference>
<dbReference type="PANTHER" id="PTHR39624">
    <property type="entry name" value="PROTEIN INVOLVED IN RIMO-MEDIATED BETA-METHYLTHIOLATION OF RIBOSOMAL PROTEIN S12 YCAO"/>
    <property type="match status" value="1"/>
</dbReference>
<dbReference type="InterPro" id="IPR015946">
    <property type="entry name" value="KH_dom-like_a/b"/>
</dbReference>
<dbReference type="Pfam" id="PF02566">
    <property type="entry name" value="OsmC"/>
    <property type="match status" value="1"/>
</dbReference>
<evidence type="ECO:0000259" key="1">
    <source>
        <dbReference type="Pfam" id="PF12146"/>
    </source>
</evidence>
<accession>W0AB16</accession>
<dbReference type="Gene3D" id="3.40.50.1820">
    <property type="entry name" value="alpha/beta hydrolase"/>
    <property type="match status" value="1"/>
</dbReference>
<dbReference type="KEGG" id="ssan:NX02_05640"/>
<dbReference type="SUPFAM" id="SSF82784">
    <property type="entry name" value="OsmC-like"/>
    <property type="match status" value="1"/>
</dbReference>